<organism evidence="1 2">
    <name type="scientific">Clostridium tepidiprofundi DSM 19306</name>
    <dbReference type="NCBI Taxonomy" id="1121338"/>
    <lineage>
        <taxon>Bacteria</taxon>
        <taxon>Bacillati</taxon>
        <taxon>Bacillota</taxon>
        <taxon>Clostridia</taxon>
        <taxon>Eubacteriales</taxon>
        <taxon>Clostridiaceae</taxon>
        <taxon>Clostridium</taxon>
    </lineage>
</organism>
<dbReference type="RefSeq" id="WP_084364506.1">
    <property type="nucleotide sequence ID" value="NZ_LTBA01000001.1"/>
</dbReference>
<dbReference type="EMBL" id="LTBA01000001">
    <property type="protein sequence ID" value="KYH35848.1"/>
    <property type="molecule type" value="Genomic_DNA"/>
</dbReference>
<keyword evidence="2" id="KW-1185">Reference proteome</keyword>
<evidence type="ECO:0000313" key="1">
    <source>
        <dbReference type="EMBL" id="KYH35848.1"/>
    </source>
</evidence>
<dbReference type="PATRIC" id="fig|1121338.3.peg.245"/>
<reference evidence="1 2" key="1">
    <citation type="submission" date="2016-02" db="EMBL/GenBank/DDBJ databases">
        <title>Genome sequence of Clostridium tepidiprofundi DSM 19306.</title>
        <authorList>
            <person name="Poehlein A."/>
            <person name="Daniel R."/>
        </authorList>
    </citation>
    <scope>NUCLEOTIDE SEQUENCE [LARGE SCALE GENOMIC DNA]</scope>
    <source>
        <strain evidence="1 2">DSM 19306</strain>
    </source>
</reference>
<protein>
    <submittedName>
        <fullName evidence="1">Uncharacterized protein</fullName>
    </submittedName>
</protein>
<proteinExistence type="predicted"/>
<sequence length="125" mass="14854">MKIEPRENELNGQIVLFDIIEEQEEQAEFKIVAYPKRNNLILSYKQIVTILEALYNFKTNIEKLEVNNLQEKIFLDKKVQEIDTLFEYLEKGINYNFKNAVNKSINKHKSDVGIETFEWLRGENI</sequence>
<accession>A0A151B7E1</accession>
<evidence type="ECO:0000313" key="2">
    <source>
        <dbReference type="Proteomes" id="UP000075531"/>
    </source>
</evidence>
<dbReference type="AlphaFoldDB" id="A0A151B7E1"/>
<gene>
    <name evidence="1" type="ORF">CLTEP_02410</name>
</gene>
<dbReference type="STRING" id="1121338.CLTEP_02410"/>
<comment type="caution">
    <text evidence="1">The sequence shown here is derived from an EMBL/GenBank/DDBJ whole genome shotgun (WGS) entry which is preliminary data.</text>
</comment>
<dbReference type="Proteomes" id="UP000075531">
    <property type="component" value="Unassembled WGS sequence"/>
</dbReference>
<name>A0A151B7E1_9CLOT</name>